<dbReference type="EMBL" id="JABWAB010000001">
    <property type="protein sequence ID" value="KAF6059533.1"/>
    <property type="molecule type" value="Genomic_DNA"/>
</dbReference>
<accession>A0A8X7NTU2</accession>
<sequence length="136" mass="14114">MILMLCAHKPILSYKVAGIRTHHSGIKTTNISSKHDIREVDPSFHNSATTMQTQTLLLLLSACCFVSAASKKNKGTKKGGQLRHNATSSHNANLTSNLTTTATTSAAKTTTQAGDAVRGMNIAGAVGALAVGAALL</sequence>
<dbReference type="AlphaFoldDB" id="A0A8X7NTU2"/>
<gene>
    <name evidence="2" type="ORF">FOB60_001115</name>
</gene>
<comment type="caution">
    <text evidence="2">The sequence shown here is derived from an EMBL/GenBank/DDBJ whole genome shotgun (WGS) entry which is preliminary data.</text>
</comment>
<reference evidence="2" key="1">
    <citation type="submission" date="2020-03" db="EMBL/GenBank/DDBJ databases">
        <title>FDA dAtabase for Regulatory Grade micrObial Sequences (FDA-ARGOS): Supporting development and validation of Infectious Disease Dx tests.</title>
        <authorList>
            <person name="Campos J."/>
            <person name="Goldberg B."/>
            <person name="Tallon L."/>
            <person name="Sadzewicz L."/>
            <person name="Vavikolanu K."/>
            <person name="Mehta A."/>
            <person name="Aluvathingal J."/>
            <person name="Nadendla S."/>
            <person name="Nandy P."/>
            <person name="Geyer C."/>
            <person name="Yan Y."/>
            <person name="Sichtig H."/>
        </authorList>
    </citation>
    <scope>NUCLEOTIDE SEQUENCE [LARGE SCALE GENOMIC DNA]</scope>
    <source>
        <strain evidence="2">FDAARGOS_652</strain>
    </source>
</reference>
<organism evidence="2 3">
    <name type="scientific">Candida parapsilosis</name>
    <name type="common">Yeast</name>
    <dbReference type="NCBI Taxonomy" id="5480"/>
    <lineage>
        <taxon>Eukaryota</taxon>
        <taxon>Fungi</taxon>
        <taxon>Dikarya</taxon>
        <taxon>Ascomycota</taxon>
        <taxon>Saccharomycotina</taxon>
        <taxon>Pichiomycetes</taxon>
        <taxon>Debaryomycetaceae</taxon>
        <taxon>Candida/Lodderomyces clade</taxon>
        <taxon>Candida</taxon>
    </lineage>
</organism>
<feature type="region of interest" description="Disordered" evidence="1">
    <location>
        <begin position="73"/>
        <end position="106"/>
    </location>
</feature>
<proteinExistence type="predicted"/>
<evidence type="ECO:0000256" key="1">
    <source>
        <dbReference type="SAM" id="MobiDB-lite"/>
    </source>
</evidence>
<name>A0A8X7NTU2_CANPA</name>
<feature type="compositionally biased region" description="Low complexity" evidence="1">
    <location>
        <begin position="85"/>
        <end position="106"/>
    </location>
</feature>
<evidence type="ECO:0000313" key="3">
    <source>
        <dbReference type="Proteomes" id="UP000590412"/>
    </source>
</evidence>
<dbReference type="Proteomes" id="UP000590412">
    <property type="component" value="Unassembled WGS sequence"/>
</dbReference>
<protein>
    <submittedName>
        <fullName evidence="2">Uncharacterized protein</fullName>
    </submittedName>
</protein>
<evidence type="ECO:0000313" key="2">
    <source>
        <dbReference type="EMBL" id="KAF6059533.1"/>
    </source>
</evidence>